<accession>A0A926KXM9</accession>
<protein>
    <submittedName>
        <fullName evidence="2">Nuclear transport factor 2 family protein</fullName>
    </submittedName>
</protein>
<reference evidence="2" key="1">
    <citation type="submission" date="2020-09" db="EMBL/GenBank/DDBJ databases">
        <title>Streptomyces grisecoloratus sp. nov., isolated from cotton soil.</title>
        <authorList>
            <person name="Xing L."/>
        </authorList>
    </citation>
    <scope>NUCLEOTIDE SEQUENCE</scope>
    <source>
        <strain evidence="2">TRM S81-3</strain>
    </source>
</reference>
<sequence>MSNPTPADSAPDSAPAPASPNVGLIQAAYRAFHARDVQGLLGTLAPDVHWVHPDGMADYELGGTKYGHDGVREFLARVPGVLGGMRLEPREFVEAGDRVVVFGERYVTSVRGRTERMKFVHSWTLRDGKVAVMEDIFDTVLLHRLIES</sequence>
<keyword evidence="3" id="KW-1185">Reference proteome</keyword>
<dbReference type="Gene3D" id="3.10.450.50">
    <property type="match status" value="1"/>
</dbReference>
<dbReference type="PANTHER" id="PTHR41252:SF1">
    <property type="entry name" value="BLR2505 PROTEIN"/>
    <property type="match status" value="1"/>
</dbReference>
<evidence type="ECO:0000313" key="3">
    <source>
        <dbReference type="Proteomes" id="UP000621210"/>
    </source>
</evidence>
<dbReference type="PANTHER" id="PTHR41252">
    <property type="entry name" value="BLR2505 PROTEIN"/>
    <property type="match status" value="1"/>
</dbReference>
<dbReference type="SUPFAM" id="SSF54427">
    <property type="entry name" value="NTF2-like"/>
    <property type="match status" value="1"/>
</dbReference>
<dbReference type="InterPro" id="IPR037401">
    <property type="entry name" value="SnoaL-like"/>
</dbReference>
<comment type="caution">
    <text evidence="2">The sequence shown here is derived from an EMBL/GenBank/DDBJ whole genome shotgun (WGS) entry which is preliminary data.</text>
</comment>
<feature type="domain" description="SnoaL-like" evidence="1">
    <location>
        <begin position="25"/>
        <end position="132"/>
    </location>
</feature>
<gene>
    <name evidence="2" type="ORF">H0H10_02760</name>
</gene>
<dbReference type="Pfam" id="PF12680">
    <property type="entry name" value="SnoaL_2"/>
    <property type="match status" value="1"/>
</dbReference>
<dbReference type="AlphaFoldDB" id="A0A926KXM9"/>
<evidence type="ECO:0000259" key="1">
    <source>
        <dbReference type="Pfam" id="PF12680"/>
    </source>
</evidence>
<evidence type="ECO:0000313" key="2">
    <source>
        <dbReference type="EMBL" id="MBD0418100.1"/>
    </source>
</evidence>
<dbReference type="Proteomes" id="UP000621210">
    <property type="component" value="Unassembled WGS sequence"/>
</dbReference>
<dbReference type="RefSeq" id="WP_188179168.1">
    <property type="nucleotide sequence ID" value="NZ_JACVQF010000101.1"/>
</dbReference>
<dbReference type="InterPro" id="IPR032710">
    <property type="entry name" value="NTF2-like_dom_sf"/>
</dbReference>
<name>A0A926KXM9_9ACTN</name>
<dbReference type="EMBL" id="JACVQF010000101">
    <property type="protein sequence ID" value="MBD0418100.1"/>
    <property type="molecule type" value="Genomic_DNA"/>
</dbReference>
<proteinExistence type="predicted"/>
<reference evidence="2" key="2">
    <citation type="submission" date="2020-09" db="EMBL/GenBank/DDBJ databases">
        <authorList>
            <person name="Luo X."/>
        </authorList>
    </citation>
    <scope>NUCLEOTIDE SEQUENCE</scope>
    <source>
        <strain evidence="2">TRM S81-3</strain>
    </source>
</reference>
<organism evidence="2 3">
    <name type="scientific">Streptomyces griseicoloratus</name>
    <dbReference type="NCBI Taxonomy" id="2752516"/>
    <lineage>
        <taxon>Bacteria</taxon>
        <taxon>Bacillati</taxon>
        <taxon>Actinomycetota</taxon>
        <taxon>Actinomycetes</taxon>
        <taxon>Kitasatosporales</taxon>
        <taxon>Streptomycetaceae</taxon>
        <taxon>Streptomyces</taxon>
    </lineage>
</organism>